<evidence type="ECO:0000256" key="6">
    <source>
        <dbReference type="ARBA" id="ARBA00022670"/>
    </source>
</evidence>
<keyword evidence="7" id="KW-0378">Hydrolase</keyword>
<dbReference type="NCBIfam" id="TIGR02069">
    <property type="entry name" value="cyanophycinase"/>
    <property type="match status" value="1"/>
</dbReference>
<evidence type="ECO:0000313" key="11">
    <source>
        <dbReference type="Proteomes" id="UP000198697"/>
    </source>
</evidence>
<protein>
    <recommendedName>
        <fullName evidence="5">Cyanophycinase</fullName>
        <ecNumber evidence="4">3.4.15.6</ecNumber>
    </recommendedName>
</protein>
<dbReference type="SUPFAM" id="SSF52317">
    <property type="entry name" value="Class I glutamine amidotransferase-like"/>
    <property type="match status" value="1"/>
</dbReference>
<comment type="similarity">
    <text evidence="3">Belongs to the peptidase S51 family.</text>
</comment>
<dbReference type="PANTHER" id="PTHR36175:SF1">
    <property type="entry name" value="CYANOPHYCINASE"/>
    <property type="match status" value="1"/>
</dbReference>
<dbReference type="GO" id="GO:0006508">
    <property type="term" value="P:proteolysis"/>
    <property type="evidence" value="ECO:0007669"/>
    <property type="project" value="UniProtKB-KW"/>
</dbReference>
<evidence type="ECO:0000256" key="7">
    <source>
        <dbReference type="ARBA" id="ARBA00022801"/>
    </source>
</evidence>
<dbReference type="EC" id="3.4.15.6" evidence="4"/>
<dbReference type="Pfam" id="PF03575">
    <property type="entry name" value="Peptidase_S51"/>
    <property type="match status" value="1"/>
</dbReference>
<dbReference type="RefSeq" id="WP_092771709.1">
    <property type="nucleotide sequence ID" value="NZ_FOHS01000002.1"/>
</dbReference>
<dbReference type="Gene3D" id="3.40.50.880">
    <property type="match status" value="1"/>
</dbReference>
<keyword evidence="11" id="KW-1185">Reference proteome</keyword>
<dbReference type="STRING" id="82805.SAMN04487998_2317"/>
<dbReference type="InterPro" id="IPR011811">
    <property type="entry name" value="Peptidase_S51_cyanophycinase"/>
</dbReference>
<keyword evidence="8" id="KW-0720">Serine protease</keyword>
<evidence type="ECO:0000313" key="10">
    <source>
        <dbReference type="EMBL" id="SET58926.1"/>
    </source>
</evidence>
<evidence type="ECO:0000256" key="8">
    <source>
        <dbReference type="ARBA" id="ARBA00022825"/>
    </source>
</evidence>
<dbReference type="InterPro" id="IPR005320">
    <property type="entry name" value="Peptidase_S51"/>
</dbReference>
<evidence type="ECO:0000256" key="1">
    <source>
        <dbReference type="ARBA" id="ARBA00001092"/>
    </source>
</evidence>
<evidence type="ECO:0000256" key="2">
    <source>
        <dbReference type="ARBA" id="ARBA00002039"/>
    </source>
</evidence>
<dbReference type="CDD" id="cd03145">
    <property type="entry name" value="GAT1_cyanophycinase"/>
    <property type="match status" value="1"/>
</dbReference>
<accession>A0A1I0FN40</accession>
<dbReference type="InterPro" id="IPR029062">
    <property type="entry name" value="Class_I_gatase-like"/>
</dbReference>
<keyword evidence="6" id="KW-0645">Protease</keyword>
<evidence type="ECO:0000256" key="5">
    <source>
        <dbReference type="ARBA" id="ARBA00015719"/>
    </source>
</evidence>
<dbReference type="OrthoDB" id="9799980at2"/>
<gene>
    <name evidence="10" type="ORF">SAMN04487998_2317</name>
</gene>
<dbReference type="EMBL" id="FOHS01000002">
    <property type="protein sequence ID" value="SET58926.1"/>
    <property type="molecule type" value="Genomic_DNA"/>
</dbReference>
<proteinExistence type="inferred from homology"/>
<dbReference type="Proteomes" id="UP000198697">
    <property type="component" value="Unassembled WGS sequence"/>
</dbReference>
<dbReference type="PANTHER" id="PTHR36175">
    <property type="entry name" value="CYANOPHYCINASE"/>
    <property type="match status" value="1"/>
</dbReference>
<feature type="chain" id="PRO_5011789676" description="Cyanophycinase" evidence="9">
    <location>
        <begin position="22"/>
        <end position="279"/>
    </location>
</feature>
<name>A0A1I0FN40_9BACT</name>
<sequence length="279" mass="30168">MKNLRFLLPLLLLLPALPMWAQPGKLFIIGGGARSPELIQDMVATAGLGPRDYAVVLPMASAEPEASFASIAGQLRAATPRPVLYLNLARPAASARRRRQQIDSLRHARLIFITGGDQDRFMRVVAGTPIETAIRAAYAGGATVAGTSAGAAVMSRHMITGRELLPDTTYHETFRKLQPGNIEFKPGLGLIDSVIVDQHFIRRSRYNRLISALAAYPGFTCVGIDEGTALVVQGRRARISGVSQVVRLARPVGLRTAGGLLRLQDAELSIYADGDTFEW</sequence>
<comment type="catalytic activity">
    <reaction evidence="1">
        <text>[L-4-(L-arginin-2-N-yl)aspartate](n) + H2O = [L-4-(L-arginin-2-N-yl)aspartate](n-1) + L-4-(L-arginin-2-N-yl)aspartate</text>
        <dbReference type="Rhea" id="RHEA:12845"/>
        <dbReference type="Rhea" id="RHEA-COMP:13728"/>
        <dbReference type="Rhea" id="RHEA-COMP:13734"/>
        <dbReference type="ChEBI" id="CHEBI:15377"/>
        <dbReference type="ChEBI" id="CHEBI:137986"/>
        <dbReference type="ChEBI" id="CHEBI:137991"/>
        <dbReference type="EC" id="3.4.15.6"/>
    </reaction>
</comment>
<dbReference type="GO" id="GO:0008236">
    <property type="term" value="F:serine-type peptidase activity"/>
    <property type="evidence" value="ECO:0007669"/>
    <property type="project" value="UniProtKB-KW"/>
</dbReference>
<comment type="function">
    <text evidence="2">Exopeptidase that catalyzes the hydrolytic cleavage of multi-L-arginyl-poly-L-aspartic acid (cyanophycin; a water-insoluble reserve polymer) into aspartate-arginine dipeptides.</text>
</comment>
<evidence type="ECO:0000256" key="9">
    <source>
        <dbReference type="SAM" id="SignalP"/>
    </source>
</evidence>
<reference evidence="11" key="1">
    <citation type="submission" date="2016-10" db="EMBL/GenBank/DDBJ databases">
        <authorList>
            <person name="Varghese N."/>
            <person name="Submissions S."/>
        </authorList>
    </citation>
    <scope>NUCLEOTIDE SEQUENCE [LARGE SCALE GENOMIC DNA]</scope>
    <source>
        <strain evidence="11">DSM 15310</strain>
    </source>
</reference>
<dbReference type="GO" id="GO:0008241">
    <property type="term" value="F:peptidyl-dipeptidase activity"/>
    <property type="evidence" value="ECO:0007669"/>
    <property type="project" value="UniProtKB-EC"/>
</dbReference>
<evidence type="ECO:0000256" key="3">
    <source>
        <dbReference type="ARBA" id="ARBA00006534"/>
    </source>
</evidence>
<evidence type="ECO:0000256" key="4">
    <source>
        <dbReference type="ARBA" id="ARBA00013115"/>
    </source>
</evidence>
<keyword evidence="9" id="KW-0732">Signal</keyword>
<dbReference type="AlphaFoldDB" id="A0A1I0FN40"/>
<organism evidence="10 11">
    <name type="scientific">Hymenobacter actinosclerus</name>
    <dbReference type="NCBI Taxonomy" id="82805"/>
    <lineage>
        <taxon>Bacteria</taxon>
        <taxon>Pseudomonadati</taxon>
        <taxon>Bacteroidota</taxon>
        <taxon>Cytophagia</taxon>
        <taxon>Cytophagales</taxon>
        <taxon>Hymenobacteraceae</taxon>
        <taxon>Hymenobacter</taxon>
    </lineage>
</organism>
<feature type="signal peptide" evidence="9">
    <location>
        <begin position="1"/>
        <end position="21"/>
    </location>
</feature>